<feature type="domain" description="DUF7918" evidence="2">
    <location>
        <begin position="101"/>
        <end position="188"/>
    </location>
</feature>
<keyword evidence="4" id="KW-1185">Reference proteome</keyword>
<comment type="caution">
    <text evidence="3">The sequence shown here is derived from an EMBL/GenBank/DDBJ whole genome shotgun (WGS) entry which is preliminary data.</text>
</comment>
<dbReference type="AlphaFoldDB" id="A0AAN6SIU0"/>
<accession>A0AAN6SIU0</accession>
<feature type="compositionally biased region" description="Basic and acidic residues" evidence="1">
    <location>
        <begin position="215"/>
        <end position="225"/>
    </location>
</feature>
<gene>
    <name evidence="3" type="ORF">QBC32DRAFT_403768</name>
</gene>
<dbReference type="Pfam" id="PF25534">
    <property type="entry name" value="DUF7918"/>
    <property type="match status" value="1"/>
</dbReference>
<evidence type="ECO:0000256" key="1">
    <source>
        <dbReference type="SAM" id="MobiDB-lite"/>
    </source>
</evidence>
<dbReference type="Proteomes" id="UP001303222">
    <property type="component" value="Unassembled WGS sequence"/>
</dbReference>
<dbReference type="PANTHER" id="PTHR36223">
    <property type="entry name" value="BETA-LACTAMASE-TYPE TRANSPEPTIDASE FOLD DOMAIN CONTAINING PROTEIN"/>
    <property type="match status" value="1"/>
</dbReference>
<reference evidence="3" key="1">
    <citation type="journal article" date="2023" name="Mol. Phylogenet. Evol.">
        <title>Genome-scale phylogeny and comparative genomics of the fungal order Sordariales.</title>
        <authorList>
            <person name="Hensen N."/>
            <person name="Bonometti L."/>
            <person name="Westerberg I."/>
            <person name="Brannstrom I.O."/>
            <person name="Guillou S."/>
            <person name="Cros-Aarteil S."/>
            <person name="Calhoun S."/>
            <person name="Haridas S."/>
            <person name="Kuo A."/>
            <person name="Mondo S."/>
            <person name="Pangilinan J."/>
            <person name="Riley R."/>
            <person name="LaButti K."/>
            <person name="Andreopoulos B."/>
            <person name="Lipzen A."/>
            <person name="Chen C."/>
            <person name="Yan M."/>
            <person name="Daum C."/>
            <person name="Ng V."/>
            <person name="Clum A."/>
            <person name="Steindorff A."/>
            <person name="Ohm R.A."/>
            <person name="Martin F."/>
            <person name="Silar P."/>
            <person name="Natvig D.O."/>
            <person name="Lalanne C."/>
            <person name="Gautier V."/>
            <person name="Ament-Velasquez S.L."/>
            <person name="Kruys A."/>
            <person name="Hutchinson M.I."/>
            <person name="Powell A.J."/>
            <person name="Barry K."/>
            <person name="Miller A.N."/>
            <person name="Grigoriev I.V."/>
            <person name="Debuchy R."/>
            <person name="Gladieux P."/>
            <person name="Hiltunen Thoren M."/>
            <person name="Johannesson H."/>
        </authorList>
    </citation>
    <scope>NUCLEOTIDE SEQUENCE</scope>
    <source>
        <strain evidence="3">CBS 626.80</strain>
    </source>
</reference>
<proteinExistence type="predicted"/>
<organism evidence="3 4">
    <name type="scientific">Pseudoneurospora amorphoporcata</name>
    <dbReference type="NCBI Taxonomy" id="241081"/>
    <lineage>
        <taxon>Eukaryota</taxon>
        <taxon>Fungi</taxon>
        <taxon>Dikarya</taxon>
        <taxon>Ascomycota</taxon>
        <taxon>Pezizomycotina</taxon>
        <taxon>Sordariomycetes</taxon>
        <taxon>Sordariomycetidae</taxon>
        <taxon>Sordariales</taxon>
        <taxon>Sordariaceae</taxon>
        <taxon>Pseudoneurospora</taxon>
    </lineage>
</organism>
<dbReference type="InterPro" id="IPR057678">
    <property type="entry name" value="DUF7918"/>
</dbReference>
<name>A0AAN6SIU0_9PEZI</name>
<dbReference type="PANTHER" id="PTHR36223:SF1">
    <property type="entry name" value="TRANSCRIPTION ELONGATION FACTOR EAF N-TERMINAL DOMAIN-CONTAINING PROTEIN"/>
    <property type="match status" value="1"/>
</dbReference>
<feature type="region of interest" description="Disordered" evidence="1">
    <location>
        <begin position="206"/>
        <end position="254"/>
    </location>
</feature>
<sequence length="278" mass="31247">MAILTCLPGLEVTVEVDGQRAHEYDADPEEVESRAEEMDFHLIPPTYGRCCFKAPYVLKYIEAKPGKPFIFVVDMTNRRVFDWDMEPGQRLSYAFEGGDGSDAEKAKKYGTLLVKLFLGVETGRMEAPADRAGPPLIYAVHEKDLKGRAVDSKVSILKCVDPRGRPIAVFEFRYRTMEGLYQEGVIRRPRPVVVKDDDMDEEVIDVDDDDEEEDKQQRTIKREPENDASSSQGIIKREASTATTDGGGGAQLATSTVSYKLRRLEDGKVETWIDLTDD</sequence>
<evidence type="ECO:0000313" key="4">
    <source>
        <dbReference type="Proteomes" id="UP001303222"/>
    </source>
</evidence>
<dbReference type="EMBL" id="MU859083">
    <property type="protein sequence ID" value="KAK3954903.1"/>
    <property type="molecule type" value="Genomic_DNA"/>
</dbReference>
<protein>
    <recommendedName>
        <fullName evidence="2">DUF7918 domain-containing protein</fullName>
    </recommendedName>
</protein>
<evidence type="ECO:0000313" key="3">
    <source>
        <dbReference type="EMBL" id="KAK3954903.1"/>
    </source>
</evidence>
<evidence type="ECO:0000259" key="2">
    <source>
        <dbReference type="Pfam" id="PF25534"/>
    </source>
</evidence>
<reference evidence="3" key="2">
    <citation type="submission" date="2023-06" db="EMBL/GenBank/DDBJ databases">
        <authorList>
            <consortium name="Lawrence Berkeley National Laboratory"/>
            <person name="Mondo S.J."/>
            <person name="Hensen N."/>
            <person name="Bonometti L."/>
            <person name="Westerberg I."/>
            <person name="Brannstrom I.O."/>
            <person name="Guillou S."/>
            <person name="Cros-Aarteil S."/>
            <person name="Calhoun S."/>
            <person name="Haridas S."/>
            <person name="Kuo A."/>
            <person name="Pangilinan J."/>
            <person name="Riley R."/>
            <person name="Labutti K."/>
            <person name="Andreopoulos B."/>
            <person name="Lipzen A."/>
            <person name="Chen C."/>
            <person name="Yanf M."/>
            <person name="Daum C."/>
            <person name="Ng V."/>
            <person name="Clum A."/>
            <person name="Steindorff A."/>
            <person name="Ohm R."/>
            <person name="Martin F."/>
            <person name="Silar P."/>
            <person name="Natvig D."/>
            <person name="Lalanne C."/>
            <person name="Gautier V."/>
            <person name="Ament-Velasquez S.L."/>
            <person name="Kruys A."/>
            <person name="Hutchinson M.I."/>
            <person name="Powell A.J."/>
            <person name="Barry K."/>
            <person name="Miller A.N."/>
            <person name="Grigoriev I.V."/>
            <person name="Debuchy R."/>
            <person name="Gladieux P."/>
            <person name="Thoren M.H."/>
            <person name="Johannesson H."/>
        </authorList>
    </citation>
    <scope>NUCLEOTIDE SEQUENCE</scope>
    <source>
        <strain evidence="3">CBS 626.80</strain>
    </source>
</reference>